<proteinExistence type="predicted"/>
<dbReference type="Proteomes" id="UP000702425">
    <property type="component" value="Unassembled WGS sequence"/>
</dbReference>
<keyword evidence="2" id="KW-1185">Reference proteome</keyword>
<comment type="caution">
    <text evidence="1">The sequence shown here is derived from an EMBL/GenBank/DDBJ whole genome shotgun (WGS) entry which is preliminary data.</text>
</comment>
<evidence type="ECO:0000313" key="1">
    <source>
        <dbReference type="EMBL" id="NQE32664.1"/>
    </source>
</evidence>
<protein>
    <submittedName>
        <fullName evidence="1">Uncharacterized protein</fullName>
    </submittedName>
</protein>
<evidence type="ECO:0000313" key="2">
    <source>
        <dbReference type="Proteomes" id="UP000702425"/>
    </source>
</evidence>
<name>A0ABX2CQH0_9CYAN</name>
<accession>A0ABX2CQH0</accession>
<gene>
    <name evidence="1" type="ORF">E5S67_00380</name>
</gene>
<organism evidence="1 2">
    <name type="scientific">Microcoleus asticus IPMA8</name>
    <dbReference type="NCBI Taxonomy" id="2563858"/>
    <lineage>
        <taxon>Bacteria</taxon>
        <taxon>Bacillati</taxon>
        <taxon>Cyanobacteriota</taxon>
        <taxon>Cyanophyceae</taxon>
        <taxon>Oscillatoriophycideae</taxon>
        <taxon>Oscillatoriales</taxon>
        <taxon>Microcoleaceae</taxon>
        <taxon>Microcoleus</taxon>
        <taxon>Microcoleus asticus</taxon>
    </lineage>
</organism>
<dbReference type="RefSeq" id="WP_216670134.1">
    <property type="nucleotide sequence ID" value="NZ_CAWPPK010000252.1"/>
</dbReference>
<reference evidence="1 2" key="1">
    <citation type="journal article" date="2020" name="Sci. Rep.">
        <title>A novel cyanobacterial geosmin producer, revising GeoA distribution and dispersion patterns in Bacteria.</title>
        <authorList>
            <person name="Churro C."/>
            <person name="Semedo-Aguiar A.P."/>
            <person name="Silva A.D."/>
            <person name="Pereira-Leal J.B."/>
            <person name="Leite R.B."/>
        </authorList>
    </citation>
    <scope>NUCLEOTIDE SEQUENCE [LARGE SCALE GENOMIC DNA]</scope>
    <source>
        <strain evidence="1 2">IPMA8</strain>
    </source>
</reference>
<dbReference type="EMBL" id="SRRZ01000004">
    <property type="protein sequence ID" value="NQE32664.1"/>
    <property type="molecule type" value="Genomic_DNA"/>
</dbReference>
<sequence>MVDVRSAVVAARQHFSSLQDLIGYPTEDLRLEEAELSEDKKHWFITLGFIRPVDKTSNPLADLIATRNYEREYKVFKIDATTGEVQSMKIREV</sequence>